<keyword evidence="1" id="KW-0812">Transmembrane</keyword>
<name>A0A391NU84_9EUKA</name>
<keyword evidence="1" id="KW-0472">Membrane</keyword>
<dbReference type="Proteomes" id="UP000265618">
    <property type="component" value="Unassembled WGS sequence"/>
</dbReference>
<sequence>MWSRDLWMVGACYALALVFAGVFARVVMSGDVCTDCGTGANTFGTLVMSLLADVVGTCIVFAFSYTSDNSR</sequence>
<proteinExistence type="predicted"/>
<comment type="caution">
    <text evidence="2">The sequence shown here is derived from an EMBL/GenBank/DDBJ whole genome shotgun (WGS) entry which is preliminary data.</text>
</comment>
<dbReference type="AlphaFoldDB" id="A0A391NU84"/>
<evidence type="ECO:0000256" key="1">
    <source>
        <dbReference type="SAM" id="Phobius"/>
    </source>
</evidence>
<keyword evidence="1" id="KW-1133">Transmembrane helix</keyword>
<protein>
    <submittedName>
        <fullName evidence="2">Uncharacterized protein</fullName>
    </submittedName>
</protein>
<organism evidence="2 3">
    <name type="scientific">Kipferlia bialata</name>
    <dbReference type="NCBI Taxonomy" id="797122"/>
    <lineage>
        <taxon>Eukaryota</taxon>
        <taxon>Metamonada</taxon>
        <taxon>Carpediemonas-like organisms</taxon>
        <taxon>Kipferlia</taxon>
    </lineage>
</organism>
<accession>A0A391NU84</accession>
<feature type="transmembrane region" description="Helical" evidence="1">
    <location>
        <begin position="45"/>
        <end position="65"/>
    </location>
</feature>
<dbReference type="EMBL" id="BDIP01008396">
    <property type="protein sequence ID" value="GCA64735.1"/>
    <property type="molecule type" value="Genomic_DNA"/>
</dbReference>
<keyword evidence="3" id="KW-1185">Reference proteome</keyword>
<reference evidence="2 3" key="1">
    <citation type="journal article" date="2018" name="PLoS ONE">
        <title>The draft genome of Kipferlia bialata reveals reductive genome evolution in fornicate parasites.</title>
        <authorList>
            <person name="Tanifuji G."/>
            <person name="Takabayashi S."/>
            <person name="Kume K."/>
            <person name="Takagi M."/>
            <person name="Nakayama T."/>
            <person name="Kamikawa R."/>
            <person name="Inagaki Y."/>
            <person name="Hashimoto T."/>
        </authorList>
    </citation>
    <scope>NUCLEOTIDE SEQUENCE [LARGE SCALE GENOMIC DNA]</scope>
    <source>
        <strain evidence="2">NY0173</strain>
    </source>
</reference>
<evidence type="ECO:0000313" key="3">
    <source>
        <dbReference type="Proteomes" id="UP000265618"/>
    </source>
</evidence>
<evidence type="ECO:0000313" key="2">
    <source>
        <dbReference type="EMBL" id="GCA64735.1"/>
    </source>
</evidence>
<gene>
    <name evidence="2" type="ORF">KIPB_015241</name>
</gene>